<comment type="similarity">
    <text evidence="4">Belongs to the AdoMet synthase family.</text>
</comment>
<evidence type="ECO:0000313" key="16">
    <source>
        <dbReference type="EMBL" id="VAW30667.1"/>
    </source>
</evidence>
<evidence type="ECO:0000256" key="7">
    <source>
        <dbReference type="ARBA" id="ARBA00022679"/>
    </source>
</evidence>
<comment type="cofactor">
    <cofactor evidence="2">
        <name>K(+)</name>
        <dbReference type="ChEBI" id="CHEBI:29103"/>
    </cofactor>
</comment>
<dbReference type="InterPro" id="IPR022629">
    <property type="entry name" value="S-AdoMet_synt_central"/>
</dbReference>
<dbReference type="GO" id="GO:0046872">
    <property type="term" value="F:metal ion binding"/>
    <property type="evidence" value="ECO:0007669"/>
    <property type="project" value="UniProtKB-KW"/>
</dbReference>
<dbReference type="InterPro" id="IPR022636">
    <property type="entry name" value="S-AdoMet_synthetase_sfam"/>
</dbReference>
<feature type="domain" description="S-adenosylmethionine synthetase N-terminal" evidence="13">
    <location>
        <begin position="3"/>
        <end position="100"/>
    </location>
</feature>
<feature type="domain" description="S-adenosylmethionine synthetase central" evidence="14">
    <location>
        <begin position="113"/>
        <end position="238"/>
    </location>
</feature>
<evidence type="ECO:0000259" key="15">
    <source>
        <dbReference type="Pfam" id="PF02773"/>
    </source>
</evidence>
<dbReference type="UniPathway" id="UPA00315">
    <property type="reaction ID" value="UER00080"/>
</dbReference>
<evidence type="ECO:0000256" key="10">
    <source>
        <dbReference type="ARBA" id="ARBA00022840"/>
    </source>
</evidence>
<organism evidence="16">
    <name type="scientific">hydrothermal vent metagenome</name>
    <dbReference type="NCBI Taxonomy" id="652676"/>
    <lineage>
        <taxon>unclassified sequences</taxon>
        <taxon>metagenomes</taxon>
        <taxon>ecological metagenomes</taxon>
    </lineage>
</organism>
<evidence type="ECO:0000259" key="14">
    <source>
        <dbReference type="Pfam" id="PF02772"/>
    </source>
</evidence>
<dbReference type="CDD" id="cd18079">
    <property type="entry name" value="S-AdoMet_synt"/>
    <property type="match status" value="1"/>
</dbReference>
<dbReference type="InterPro" id="IPR022631">
    <property type="entry name" value="ADOMET_SYNTHASE_CS"/>
</dbReference>
<evidence type="ECO:0000256" key="12">
    <source>
        <dbReference type="ARBA" id="ARBA00022958"/>
    </source>
</evidence>
<dbReference type="PIRSF" id="PIRSF000497">
    <property type="entry name" value="MAT"/>
    <property type="match status" value="1"/>
</dbReference>
<comment type="cofactor">
    <cofactor evidence="1">
        <name>Mg(2+)</name>
        <dbReference type="ChEBI" id="CHEBI:18420"/>
    </cofactor>
</comment>
<evidence type="ECO:0000256" key="8">
    <source>
        <dbReference type="ARBA" id="ARBA00022723"/>
    </source>
</evidence>
<dbReference type="Pfam" id="PF02773">
    <property type="entry name" value="S-AdoMet_synt_C"/>
    <property type="match status" value="1"/>
</dbReference>
<evidence type="ECO:0000256" key="5">
    <source>
        <dbReference type="ARBA" id="ARBA00012828"/>
    </source>
</evidence>
<protein>
    <recommendedName>
        <fullName evidence="5">methionine adenosyltransferase</fullName>
        <ecNumber evidence="5">2.5.1.6</ecNumber>
    </recommendedName>
</protein>
<proteinExistence type="inferred from homology"/>
<dbReference type="EMBL" id="UOET01000550">
    <property type="protein sequence ID" value="VAW30667.1"/>
    <property type="molecule type" value="Genomic_DNA"/>
</dbReference>
<dbReference type="HAMAP" id="MF_00086">
    <property type="entry name" value="S_AdoMet_synth1"/>
    <property type="match status" value="1"/>
</dbReference>
<keyword evidence="12" id="KW-0630">Potassium</keyword>
<keyword evidence="6" id="KW-0554">One-carbon metabolism</keyword>
<comment type="pathway">
    <text evidence="3">Amino-acid biosynthesis; S-adenosyl-L-methionine biosynthesis; S-adenosyl-L-methionine from L-methionine: step 1/1.</text>
</comment>
<dbReference type="Gene3D" id="3.30.300.10">
    <property type="match status" value="3"/>
</dbReference>
<evidence type="ECO:0000256" key="11">
    <source>
        <dbReference type="ARBA" id="ARBA00022842"/>
    </source>
</evidence>
<evidence type="ECO:0000259" key="13">
    <source>
        <dbReference type="Pfam" id="PF00438"/>
    </source>
</evidence>
<dbReference type="GO" id="GO:0004478">
    <property type="term" value="F:methionine adenosyltransferase activity"/>
    <property type="evidence" value="ECO:0007669"/>
    <property type="project" value="UniProtKB-EC"/>
</dbReference>
<name>A0A3B0UYV1_9ZZZZ</name>
<keyword evidence="10" id="KW-0067">ATP-binding</keyword>
<dbReference type="PROSITE" id="PS00377">
    <property type="entry name" value="ADOMET_SYNTHASE_2"/>
    <property type="match status" value="1"/>
</dbReference>
<gene>
    <name evidence="16" type="ORF">MNBD_BACTEROID07-1655</name>
</gene>
<keyword evidence="7 16" id="KW-0808">Transferase</keyword>
<reference evidence="16" key="1">
    <citation type="submission" date="2018-06" db="EMBL/GenBank/DDBJ databases">
        <authorList>
            <person name="Zhirakovskaya E."/>
        </authorList>
    </citation>
    <scope>NUCLEOTIDE SEQUENCE</scope>
</reference>
<dbReference type="Pfam" id="PF00438">
    <property type="entry name" value="S-AdoMet_synt_N"/>
    <property type="match status" value="1"/>
</dbReference>
<sequence>MSYYFTSESVSEGHPDKVADQISDAVLDEMLRQDPESKVACETMVSTGLVVIAGEVKTKAWIDLQQVARNTIERIGYTKAEYQFDSKSCAVISAVHEQSPDINQGVERATEEEQGAGDQGMMFGYATTETETLMPLTSEIAHELLWELAAIRREGEVMTYLRPDSKSQVTLEYSDNGKPVKIDTLLISTQHDDFDEEKAMQQKIAEDVEKYLIPRIKNKFPEYLFNDFRLLVNPTGKFVIGGPHGDTGLTGRKIIVDTYGGHGAHGGGAFSGKDSSKVDRSGAYAARHMAKNMVAAGVAEQILVQVAYAIGVSKPVGFYVNTYGTAKVKDENGNIMNDSQIARIAETIFDLRPFAIVKRFELKNPVFEKTASYGHFGRDVVTEELEVFYEDETTIFKEKRNGQKIYAKLVKFFAWEELDYVDKVKAAFKLS</sequence>
<dbReference type="InterPro" id="IPR022628">
    <property type="entry name" value="S-AdoMet_synt_N"/>
</dbReference>
<evidence type="ECO:0000256" key="4">
    <source>
        <dbReference type="ARBA" id="ARBA00009685"/>
    </source>
</evidence>
<dbReference type="GO" id="GO:0006730">
    <property type="term" value="P:one-carbon metabolic process"/>
    <property type="evidence" value="ECO:0007669"/>
    <property type="project" value="UniProtKB-KW"/>
</dbReference>
<dbReference type="InterPro" id="IPR022630">
    <property type="entry name" value="S-AdoMet_synt_C"/>
</dbReference>
<keyword evidence="11" id="KW-0460">Magnesium</keyword>
<keyword evidence="8" id="KW-0479">Metal-binding</keyword>
<feature type="domain" description="S-adenosylmethionine synthetase C-terminal" evidence="15">
    <location>
        <begin position="240"/>
        <end position="382"/>
    </location>
</feature>
<dbReference type="GO" id="GO:0005524">
    <property type="term" value="F:ATP binding"/>
    <property type="evidence" value="ECO:0007669"/>
    <property type="project" value="UniProtKB-KW"/>
</dbReference>
<dbReference type="Pfam" id="PF02772">
    <property type="entry name" value="S-AdoMet_synt_M"/>
    <property type="match status" value="1"/>
</dbReference>
<dbReference type="PROSITE" id="PS00376">
    <property type="entry name" value="ADOMET_SYNTHASE_1"/>
    <property type="match status" value="1"/>
</dbReference>
<dbReference type="InterPro" id="IPR002133">
    <property type="entry name" value="S-AdoMet_synthetase"/>
</dbReference>
<dbReference type="NCBIfam" id="TIGR01034">
    <property type="entry name" value="metK"/>
    <property type="match status" value="1"/>
</dbReference>
<evidence type="ECO:0000256" key="2">
    <source>
        <dbReference type="ARBA" id="ARBA00001958"/>
    </source>
</evidence>
<dbReference type="PANTHER" id="PTHR11964">
    <property type="entry name" value="S-ADENOSYLMETHIONINE SYNTHETASE"/>
    <property type="match status" value="1"/>
</dbReference>
<dbReference type="AlphaFoldDB" id="A0A3B0UYV1"/>
<accession>A0A3B0UYV1</accession>
<dbReference type="FunFam" id="3.30.300.10:FF:000003">
    <property type="entry name" value="S-adenosylmethionine synthase"/>
    <property type="match status" value="1"/>
</dbReference>
<evidence type="ECO:0000256" key="6">
    <source>
        <dbReference type="ARBA" id="ARBA00022563"/>
    </source>
</evidence>
<keyword evidence="9" id="KW-0547">Nucleotide-binding</keyword>
<evidence type="ECO:0000256" key="9">
    <source>
        <dbReference type="ARBA" id="ARBA00022741"/>
    </source>
</evidence>
<dbReference type="SUPFAM" id="SSF55973">
    <property type="entry name" value="S-adenosylmethionine synthetase"/>
    <property type="match status" value="3"/>
</dbReference>
<evidence type="ECO:0000256" key="3">
    <source>
        <dbReference type="ARBA" id="ARBA00005224"/>
    </source>
</evidence>
<dbReference type="EC" id="2.5.1.6" evidence="5"/>
<dbReference type="GO" id="GO:0006556">
    <property type="term" value="P:S-adenosylmethionine biosynthetic process"/>
    <property type="evidence" value="ECO:0007669"/>
    <property type="project" value="UniProtKB-UniPathway"/>
</dbReference>
<evidence type="ECO:0000256" key="1">
    <source>
        <dbReference type="ARBA" id="ARBA00001946"/>
    </source>
</evidence>